<accession>A0AA39F2D8</accession>
<sequence length="66" mass="7165">MDSANPVMVRKFSVTSSEESIGSGCFCTSDDGIGDIEEELDFLEEDLVISILLTVLVASSEQQEFT</sequence>
<protein>
    <submittedName>
        <fullName evidence="1">Uncharacterized protein</fullName>
    </submittedName>
</protein>
<name>A0AA39F2D8_MICHY</name>
<reference evidence="1" key="2">
    <citation type="submission" date="2023-03" db="EMBL/GenBank/DDBJ databases">
        <authorList>
            <person name="Inwood S.N."/>
            <person name="Skelly J.G."/>
            <person name="Guhlin J."/>
            <person name="Harrop T.W.R."/>
            <person name="Goldson S.G."/>
            <person name="Dearden P.K."/>
        </authorList>
    </citation>
    <scope>NUCLEOTIDE SEQUENCE</scope>
    <source>
        <strain evidence="1">Lincoln</strain>
        <tissue evidence="1">Whole body</tissue>
    </source>
</reference>
<dbReference type="Proteomes" id="UP001168972">
    <property type="component" value="Unassembled WGS sequence"/>
</dbReference>
<comment type="caution">
    <text evidence="1">The sequence shown here is derived from an EMBL/GenBank/DDBJ whole genome shotgun (WGS) entry which is preliminary data.</text>
</comment>
<organism evidence="1 2">
    <name type="scientific">Microctonus hyperodae</name>
    <name type="common">Parasitoid wasp</name>
    <dbReference type="NCBI Taxonomy" id="165561"/>
    <lineage>
        <taxon>Eukaryota</taxon>
        <taxon>Metazoa</taxon>
        <taxon>Ecdysozoa</taxon>
        <taxon>Arthropoda</taxon>
        <taxon>Hexapoda</taxon>
        <taxon>Insecta</taxon>
        <taxon>Pterygota</taxon>
        <taxon>Neoptera</taxon>
        <taxon>Endopterygota</taxon>
        <taxon>Hymenoptera</taxon>
        <taxon>Apocrita</taxon>
        <taxon>Ichneumonoidea</taxon>
        <taxon>Braconidae</taxon>
        <taxon>Euphorinae</taxon>
        <taxon>Microctonus</taxon>
    </lineage>
</organism>
<proteinExistence type="predicted"/>
<evidence type="ECO:0000313" key="2">
    <source>
        <dbReference type="Proteomes" id="UP001168972"/>
    </source>
</evidence>
<gene>
    <name evidence="1" type="ORF">PV327_008081</name>
</gene>
<reference evidence="1" key="1">
    <citation type="journal article" date="2023" name="bioRxiv">
        <title>Scaffold-level genome assemblies of two parasitoid biocontrol wasps reveal the parthenogenesis mechanism and an associated novel virus.</title>
        <authorList>
            <person name="Inwood S."/>
            <person name="Skelly J."/>
            <person name="Guhlin J."/>
            <person name="Harrop T."/>
            <person name="Goldson S."/>
            <person name="Dearden P."/>
        </authorList>
    </citation>
    <scope>NUCLEOTIDE SEQUENCE</scope>
    <source>
        <strain evidence="1">Lincoln</strain>
        <tissue evidence="1">Whole body</tissue>
    </source>
</reference>
<dbReference type="AlphaFoldDB" id="A0AA39F2D8"/>
<evidence type="ECO:0000313" key="1">
    <source>
        <dbReference type="EMBL" id="KAK0161662.1"/>
    </source>
</evidence>
<dbReference type="EMBL" id="JAQQBR010001834">
    <property type="protein sequence ID" value="KAK0161662.1"/>
    <property type="molecule type" value="Genomic_DNA"/>
</dbReference>
<keyword evidence="2" id="KW-1185">Reference proteome</keyword>